<reference evidence="2 3" key="1">
    <citation type="submission" date="2018-02" db="EMBL/GenBank/DDBJ databases">
        <title>Genome sequences of Apibacter spp., gut symbionts of Asian honey bees.</title>
        <authorList>
            <person name="Kwong W.K."/>
            <person name="Steele M.I."/>
            <person name="Moran N.A."/>
        </authorList>
    </citation>
    <scope>NUCLEOTIDE SEQUENCE [LARGE SCALE GENOMIC DNA]</scope>
    <source>
        <strain evidence="3">wkB301</strain>
    </source>
</reference>
<evidence type="ECO:0000313" key="3">
    <source>
        <dbReference type="Proteomes" id="UP000238042"/>
    </source>
</evidence>
<accession>A0A2S8A8R4</accession>
<feature type="region of interest" description="Disordered" evidence="1">
    <location>
        <begin position="598"/>
        <end position="624"/>
    </location>
</feature>
<gene>
    <name evidence="2" type="ORF">C4S77_09590</name>
</gene>
<organism evidence="2 3">
    <name type="scientific">Apibacter adventoris</name>
    <dbReference type="NCBI Taxonomy" id="1679466"/>
    <lineage>
        <taxon>Bacteria</taxon>
        <taxon>Pseudomonadati</taxon>
        <taxon>Bacteroidota</taxon>
        <taxon>Flavobacteriia</taxon>
        <taxon>Flavobacteriales</taxon>
        <taxon>Weeksellaceae</taxon>
        <taxon>Apibacter</taxon>
    </lineage>
</organism>
<evidence type="ECO:0000313" key="2">
    <source>
        <dbReference type="EMBL" id="PQL90910.1"/>
    </source>
</evidence>
<dbReference type="EMBL" id="PSZM01000044">
    <property type="protein sequence ID" value="PQL90910.1"/>
    <property type="molecule type" value="Genomic_DNA"/>
</dbReference>
<proteinExistence type="predicted"/>
<evidence type="ECO:0000256" key="1">
    <source>
        <dbReference type="SAM" id="MobiDB-lite"/>
    </source>
</evidence>
<feature type="compositionally biased region" description="Basic and acidic residues" evidence="1">
    <location>
        <begin position="612"/>
        <end position="624"/>
    </location>
</feature>
<sequence length="979" mass="111229">MKKKLKIHTDRSRIKSLNEDQRLIHIPIDGNIYASFKEKEEDPDQKTDWIWNLIATQRNYTVADKNKRLSHSSENLSFNHIYRSGYAWLEPFEGSPTNKTKNGYIVQGIDEAKIYGIEWYRFINENTWTGPRIPKGTEMKFGEAVQLHIYTRGLYGTQLKIELLDYDTFSANDDLDLYPKKDGEYEGLEADDPEEKIPQNSFKAFTRQVLAYPYDENVHPPVSDSSGKNENRKISPVVLITQGEKGKVIKSEVQKAVVDVYIDPKWRYTAMNSGKLKIFCRITVPGKEPVTFDGNNEILLVQDTEDTQNSYLAQTYGNKPVVLSQVDLNLAHFQDCTLLMVKGKAGKTERQIFPRDTEGENTLTNLQFPFVTGIREKRKKILLSITSRTEECRYEGTEKDHHGHVVDISGIINKINKGEGVRTRGWKLIDTEKVIPANLRARKMDSTSQASGTQPKESTLSHILKFKNGDAVITMQESYAVLRDYTPFKLEDPTDEKLELEIGYDYSFGNQMSPFKGLLNCFFPTHSSVVQNYPVVLRTCAYPNLPLHIQAYPDVKWTVQLGFNYDKNSFNKLRTQYHKDWELTEVILDEELKRLQKKDKKKPGKDANLTQKIEDKKLERDRAHSKNTPFGKVKYLKDVLTNEDGKMKCALTLRAEFDGNRQQLDLTTGFEEFLTFVRKIAKLVDLVQSVIEGNNEETTKSTPKDTKKLKNREKNLKEKLDKKKKGLPAKGKSNLKFEFLPPSLAVSLSWQAAWAEDKKYPEMGTLITLALSASPLFGFELKYDLYHLLYKIRHPAVLAVVATLDILDEALGDDFDIDLDLIVTGKISGEVAGTLHTAGGSSYTERLKNGGKSPGEIEGEITLTIRGLVKAQGKVKILIFGEYNAYAELIAEVTTGFIMKGEVKADAKGLFIEPELVFNGLIFNGEANLGITKVDGKKGEEDSDLKNQDGIHYKAKGQIVAMDPYKWPLKDWRIPLLTF</sequence>
<dbReference type="Proteomes" id="UP000238042">
    <property type="component" value="Unassembled WGS sequence"/>
</dbReference>
<dbReference type="AlphaFoldDB" id="A0A2S8A8R4"/>
<comment type="caution">
    <text evidence="2">The sequence shown here is derived from an EMBL/GenBank/DDBJ whole genome shotgun (WGS) entry which is preliminary data.</text>
</comment>
<dbReference type="RefSeq" id="WP_105247355.1">
    <property type="nucleotide sequence ID" value="NZ_PSZM01000044.1"/>
</dbReference>
<dbReference type="OrthoDB" id="719419at2"/>
<name>A0A2S8A8R4_9FLAO</name>
<protein>
    <submittedName>
        <fullName evidence="2">Uncharacterized protein</fullName>
    </submittedName>
</protein>
<keyword evidence="3" id="KW-1185">Reference proteome</keyword>